<accession>A0AAV5TBA9</accession>
<evidence type="ECO:0000313" key="2">
    <source>
        <dbReference type="Proteomes" id="UP001432027"/>
    </source>
</evidence>
<reference evidence="1" key="1">
    <citation type="submission" date="2023-10" db="EMBL/GenBank/DDBJ databases">
        <title>Genome assembly of Pristionchus species.</title>
        <authorList>
            <person name="Yoshida K."/>
            <person name="Sommer R.J."/>
        </authorList>
    </citation>
    <scope>NUCLEOTIDE SEQUENCE</scope>
    <source>
        <strain evidence="1">RS0144</strain>
    </source>
</reference>
<sequence>MVLTRGAGSKSARRGVIISKRGREMENPEMGEHRLLLVLLQLLEYDGDLGSQIRLTLAVLLLQSLNMLLLSLIVLVHSLLPPVSFLLLLLFRLSSILLDLVEDQLRSLEVVRPRLLPFSVVVHRLGVCRRCFGSRASALISFSHA</sequence>
<gene>
    <name evidence="1" type="ORF">PENTCL1PPCAC_11101</name>
</gene>
<keyword evidence="2" id="KW-1185">Reference proteome</keyword>
<evidence type="ECO:0000313" key="1">
    <source>
        <dbReference type="EMBL" id="GMS88926.1"/>
    </source>
</evidence>
<dbReference type="AlphaFoldDB" id="A0AAV5TBA9"/>
<evidence type="ECO:0008006" key="3">
    <source>
        <dbReference type="Google" id="ProtNLM"/>
    </source>
</evidence>
<dbReference type="Proteomes" id="UP001432027">
    <property type="component" value="Unassembled WGS sequence"/>
</dbReference>
<dbReference type="EMBL" id="BTSX01000003">
    <property type="protein sequence ID" value="GMS88926.1"/>
    <property type="molecule type" value="Genomic_DNA"/>
</dbReference>
<protein>
    <recommendedName>
        <fullName evidence="3">G protein-coupled receptor</fullName>
    </recommendedName>
</protein>
<organism evidence="1 2">
    <name type="scientific">Pristionchus entomophagus</name>
    <dbReference type="NCBI Taxonomy" id="358040"/>
    <lineage>
        <taxon>Eukaryota</taxon>
        <taxon>Metazoa</taxon>
        <taxon>Ecdysozoa</taxon>
        <taxon>Nematoda</taxon>
        <taxon>Chromadorea</taxon>
        <taxon>Rhabditida</taxon>
        <taxon>Rhabditina</taxon>
        <taxon>Diplogasteromorpha</taxon>
        <taxon>Diplogasteroidea</taxon>
        <taxon>Neodiplogasteridae</taxon>
        <taxon>Pristionchus</taxon>
    </lineage>
</organism>
<feature type="non-terminal residue" evidence="1">
    <location>
        <position position="145"/>
    </location>
</feature>
<proteinExistence type="predicted"/>
<name>A0AAV5TBA9_9BILA</name>
<comment type="caution">
    <text evidence="1">The sequence shown here is derived from an EMBL/GenBank/DDBJ whole genome shotgun (WGS) entry which is preliminary data.</text>
</comment>